<keyword evidence="10" id="KW-1133">Transmembrane helix</keyword>
<dbReference type="SUPFAM" id="SSF53955">
    <property type="entry name" value="Lysozyme-like"/>
    <property type="match status" value="1"/>
</dbReference>
<feature type="compositionally biased region" description="Low complexity" evidence="9">
    <location>
        <begin position="161"/>
        <end position="170"/>
    </location>
</feature>
<keyword evidence="5" id="KW-0378">Hydrolase</keyword>
<evidence type="ECO:0000256" key="7">
    <source>
        <dbReference type="ARBA" id="ARBA00034000"/>
    </source>
</evidence>
<keyword evidence="3" id="KW-0328">Glycosyltransferase</keyword>
<accession>A0A895YLP0</accession>
<keyword evidence="10" id="KW-0812">Transmembrane</keyword>
<dbReference type="GO" id="GO:0008955">
    <property type="term" value="F:peptidoglycan glycosyltransferase activity"/>
    <property type="evidence" value="ECO:0007669"/>
    <property type="project" value="UniProtKB-EC"/>
</dbReference>
<dbReference type="Gene3D" id="1.10.3810.10">
    <property type="entry name" value="Biosynthetic peptidoglycan transglycosylase-like"/>
    <property type="match status" value="1"/>
</dbReference>
<feature type="compositionally biased region" description="Acidic residues" evidence="9">
    <location>
        <begin position="944"/>
        <end position="956"/>
    </location>
</feature>
<feature type="transmembrane region" description="Helical" evidence="10">
    <location>
        <begin position="244"/>
        <end position="266"/>
    </location>
</feature>
<dbReference type="InterPro" id="IPR001264">
    <property type="entry name" value="Glyco_trans_51"/>
</dbReference>
<protein>
    <submittedName>
        <fullName evidence="13">Transglycosylase domain-containing protein</fullName>
    </submittedName>
</protein>
<evidence type="ECO:0000256" key="3">
    <source>
        <dbReference type="ARBA" id="ARBA00022676"/>
    </source>
</evidence>
<evidence type="ECO:0000256" key="4">
    <source>
        <dbReference type="ARBA" id="ARBA00022679"/>
    </source>
</evidence>
<dbReference type="GO" id="GO:0009002">
    <property type="term" value="F:serine-type D-Ala-D-Ala carboxypeptidase activity"/>
    <property type="evidence" value="ECO:0007669"/>
    <property type="project" value="UniProtKB-EC"/>
</dbReference>
<dbReference type="InterPro" id="IPR012338">
    <property type="entry name" value="Beta-lactam/transpept-like"/>
</dbReference>
<feature type="compositionally biased region" description="Low complexity" evidence="9">
    <location>
        <begin position="113"/>
        <end position="138"/>
    </location>
</feature>
<name>A0A895YLP0_9ACTN</name>
<dbReference type="SUPFAM" id="SSF56601">
    <property type="entry name" value="beta-lactamase/transpeptidase-like"/>
    <property type="match status" value="1"/>
</dbReference>
<evidence type="ECO:0000256" key="8">
    <source>
        <dbReference type="ARBA" id="ARBA00049902"/>
    </source>
</evidence>
<keyword evidence="2" id="KW-0645">Protease</keyword>
<dbReference type="PANTHER" id="PTHR32282:SF34">
    <property type="entry name" value="PENICILLIN-BINDING PROTEIN 1A"/>
    <property type="match status" value="1"/>
</dbReference>
<evidence type="ECO:0000256" key="2">
    <source>
        <dbReference type="ARBA" id="ARBA00022670"/>
    </source>
</evidence>
<dbReference type="EMBL" id="CP070499">
    <property type="protein sequence ID" value="QSB14798.1"/>
    <property type="molecule type" value="Genomic_DNA"/>
</dbReference>
<comment type="catalytic activity">
    <reaction evidence="8">
        <text>[GlcNAc-(1-&gt;4)-Mur2Ac(oyl-L-Ala-gamma-D-Glu-L-Lys-D-Ala-D-Ala)](n)-di-trans,octa-cis-undecaprenyl diphosphate + beta-D-GlcNAc-(1-&gt;4)-Mur2Ac(oyl-L-Ala-gamma-D-Glu-L-Lys-D-Ala-D-Ala)-di-trans,octa-cis-undecaprenyl diphosphate = [GlcNAc-(1-&gt;4)-Mur2Ac(oyl-L-Ala-gamma-D-Glu-L-Lys-D-Ala-D-Ala)](n+1)-di-trans,octa-cis-undecaprenyl diphosphate + di-trans,octa-cis-undecaprenyl diphosphate + H(+)</text>
        <dbReference type="Rhea" id="RHEA:23708"/>
        <dbReference type="Rhea" id="RHEA-COMP:9602"/>
        <dbReference type="Rhea" id="RHEA-COMP:9603"/>
        <dbReference type="ChEBI" id="CHEBI:15378"/>
        <dbReference type="ChEBI" id="CHEBI:58405"/>
        <dbReference type="ChEBI" id="CHEBI:60033"/>
        <dbReference type="ChEBI" id="CHEBI:78435"/>
        <dbReference type="EC" id="2.4.99.28"/>
    </reaction>
</comment>
<dbReference type="Pfam" id="PF00912">
    <property type="entry name" value="Transgly"/>
    <property type="match status" value="1"/>
</dbReference>
<evidence type="ECO:0000256" key="6">
    <source>
        <dbReference type="ARBA" id="ARBA00023268"/>
    </source>
</evidence>
<keyword evidence="14" id="KW-1185">Reference proteome</keyword>
<dbReference type="RefSeq" id="WP_239676956.1">
    <property type="nucleotide sequence ID" value="NZ_CP070499.1"/>
</dbReference>
<sequence>MSSYDHPQSYRRTGGSGAAYDDAYDEYGQYQDAYTADSYGADPYPADSYSRDPYARDSYQPEAHQGRGGRPQGAASRDEYARDPYPSGGYSRGGQRHDDYEPTGSGRVVSGQPAGRASVARAAAPVSAGSAGRASVPVPTQPAAPDIDHDDPHRPRYDWSGGAAAGAAAAPTAPAAGRAVAGRATVPVSPGAGPAAPGSPAGRASVRPSGPAGGGPSKPGAGAGDGEPKPPRKKKKRHWLRNSALTALAVLVIISGGGMVALSYYVESVPPPEDFDLEEASTIFYADNSEMAVMQEVNREIIDTKVPELQIVRDAVVAAEDNDFFDHSGVDFMGIMRAAVNNMRGGPRQGASTIDQQYVGVAADIRSDASYSRKMEEAAMAYKMNQDYSKLEILDFYLNTIYFGRGAYGIQAAAQSYFGKEAQELDASEAAVLAGVIRLPDDQSGLSPYDPRHSPDDQQIAIDRWNYVMGQMVATGVLTPEERAEFTELPEAINPDSISDWHEGPQGNIVRQVRRELEAMGIEDLTTGGYRITTTIDPAVQEAALDAVRRQNDAAHWEDLPENVDAAMVAVNPEDGAVLAYYGGEDGTAFDMAGKNWNEAEQRWEGGRPPGSTFKIYTLLAAIREGVSVDSHWRTSEYDPGFGRPIENAGRDARETGCDGIAPDYCTLAWSTVESFNVPFFHFAEAVPNGEGPARILEAARDSGIQLITGTSNDGDAFRADPRDLTEIEDLSSLGREPFDYHVSFGMYPVTVLDHASGVATLANSGIYNEPHFVAKVEQRIDGEWQTVESARINGQQRIEPAHADAVTGVLTEVPGSTGVPLDNGRIAAAKTGTWEHDNGGNADAWMVGYTPQIAAAVWVGDAKGDPILDQFGNNIGSSGLPSQIWKQFMDAAHAAKELQNAEFPQPLPVGDPNHQFANGEQPQQETREPGDPRCRLPHVSCPEPDDDEDRGDDNGDPGNGDDNGDENGGGGNIGVPQPPPPGFPGDEGDDGERQDQG</sequence>
<evidence type="ECO:0000256" key="10">
    <source>
        <dbReference type="SAM" id="Phobius"/>
    </source>
</evidence>
<comment type="catalytic activity">
    <reaction evidence="7">
        <text>Preferential cleavage: (Ac)2-L-Lys-D-Ala-|-D-Ala. Also transpeptidation of peptidyl-alanyl moieties that are N-acyl substituents of D-alanine.</text>
        <dbReference type="EC" id="3.4.16.4"/>
    </reaction>
</comment>
<dbReference type="InterPro" id="IPR050396">
    <property type="entry name" value="Glycosyltr_51/Transpeptidase"/>
</dbReference>
<keyword evidence="4" id="KW-0808">Transferase</keyword>
<dbReference type="GO" id="GO:0006508">
    <property type="term" value="P:proteolysis"/>
    <property type="evidence" value="ECO:0007669"/>
    <property type="project" value="UniProtKB-KW"/>
</dbReference>
<feature type="compositionally biased region" description="Polar residues" evidence="9">
    <location>
        <begin position="916"/>
        <end position="925"/>
    </location>
</feature>
<dbReference type="Proteomes" id="UP000662857">
    <property type="component" value="Chromosome"/>
</dbReference>
<keyword evidence="1" id="KW-0121">Carboxypeptidase</keyword>
<feature type="region of interest" description="Disordered" evidence="9">
    <location>
        <begin position="904"/>
        <end position="998"/>
    </location>
</feature>
<dbReference type="GO" id="GO:0009252">
    <property type="term" value="P:peptidoglycan biosynthetic process"/>
    <property type="evidence" value="ECO:0007669"/>
    <property type="project" value="TreeGrafter"/>
</dbReference>
<feature type="compositionally biased region" description="Low complexity" evidence="9">
    <location>
        <begin position="188"/>
        <end position="210"/>
    </location>
</feature>
<keyword evidence="10" id="KW-0472">Membrane</keyword>
<dbReference type="GO" id="GO:0008658">
    <property type="term" value="F:penicillin binding"/>
    <property type="evidence" value="ECO:0007669"/>
    <property type="project" value="InterPro"/>
</dbReference>
<evidence type="ECO:0000259" key="11">
    <source>
        <dbReference type="Pfam" id="PF00905"/>
    </source>
</evidence>
<dbReference type="GO" id="GO:0030288">
    <property type="term" value="C:outer membrane-bounded periplasmic space"/>
    <property type="evidence" value="ECO:0007669"/>
    <property type="project" value="TreeGrafter"/>
</dbReference>
<dbReference type="AlphaFoldDB" id="A0A895YLP0"/>
<proteinExistence type="predicted"/>
<organism evidence="13 14">
    <name type="scientific">Natronosporangium hydrolyticum</name>
    <dbReference type="NCBI Taxonomy" id="2811111"/>
    <lineage>
        <taxon>Bacteria</taxon>
        <taxon>Bacillati</taxon>
        <taxon>Actinomycetota</taxon>
        <taxon>Actinomycetes</taxon>
        <taxon>Micromonosporales</taxon>
        <taxon>Micromonosporaceae</taxon>
        <taxon>Natronosporangium</taxon>
    </lineage>
</organism>
<dbReference type="PANTHER" id="PTHR32282">
    <property type="entry name" value="BINDING PROTEIN TRANSPEPTIDASE, PUTATIVE-RELATED"/>
    <property type="match status" value="1"/>
</dbReference>
<feature type="compositionally biased region" description="Basic and acidic residues" evidence="9">
    <location>
        <begin position="926"/>
        <end position="935"/>
    </location>
</feature>
<keyword evidence="6" id="KW-0511">Multifunctional enzyme</keyword>
<evidence type="ECO:0000259" key="12">
    <source>
        <dbReference type="Pfam" id="PF00912"/>
    </source>
</evidence>
<evidence type="ECO:0000256" key="1">
    <source>
        <dbReference type="ARBA" id="ARBA00022645"/>
    </source>
</evidence>
<evidence type="ECO:0000313" key="14">
    <source>
        <dbReference type="Proteomes" id="UP000662857"/>
    </source>
</evidence>
<dbReference type="KEGG" id="nhy:JQS43_25725"/>
<feature type="region of interest" description="Disordered" evidence="9">
    <location>
        <begin position="1"/>
        <end position="170"/>
    </location>
</feature>
<dbReference type="Pfam" id="PF00905">
    <property type="entry name" value="Transpeptidase"/>
    <property type="match status" value="1"/>
</dbReference>
<evidence type="ECO:0000256" key="5">
    <source>
        <dbReference type="ARBA" id="ARBA00022801"/>
    </source>
</evidence>
<evidence type="ECO:0000256" key="9">
    <source>
        <dbReference type="SAM" id="MobiDB-lite"/>
    </source>
</evidence>
<reference evidence="13" key="1">
    <citation type="submission" date="2021-02" db="EMBL/GenBank/DDBJ databases">
        <title>Natrosporangium hydrolyticum gen. nov., sp. nov, a haloalkaliphilic actinobacterium from a soda solonchak soil.</title>
        <authorList>
            <person name="Sorokin D.Y."/>
            <person name="Khijniak T.V."/>
            <person name="Zakharycheva A.P."/>
            <person name="Boueva O.V."/>
            <person name="Ariskina E.V."/>
            <person name="Hahnke R.L."/>
            <person name="Bunk B."/>
            <person name="Sproer C."/>
            <person name="Schumann P."/>
            <person name="Evtushenko L.I."/>
            <person name="Kublanov I.V."/>
        </authorList>
    </citation>
    <scope>NUCLEOTIDE SEQUENCE</scope>
    <source>
        <strain evidence="13">DSM 106523</strain>
    </source>
</reference>
<feature type="compositionally biased region" description="Basic and acidic residues" evidence="9">
    <location>
        <begin position="146"/>
        <end position="157"/>
    </location>
</feature>
<evidence type="ECO:0000313" key="13">
    <source>
        <dbReference type="EMBL" id="QSB14798.1"/>
    </source>
</evidence>
<feature type="compositionally biased region" description="Gly residues" evidence="9">
    <location>
        <begin position="211"/>
        <end position="225"/>
    </location>
</feature>
<feature type="domain" description="Penicillin-binding protein transpeptidase" evidence="11">
    <location>
        <begin position="567"/>
        <end position="860"/>
    </location>
</feature>
<dbReference type="Gene3D" id="3.40.710.10">
    <property type="entry name" value="DD-peptidase/beta-lactamase superfamily"/>
    <property type="match status" value="1"/>
</dbReference>
<feature type="domain" description="Glycosyl transferase family 51" evidence="12">
    <location>
        <begin position="293"/>
        <end position="472"/>
    </location>
</feature>
<gene>
    <name evidence="13" type="ORF">JQS43_25725</name>
</gene>
<dbReference type="InterPro" id="IPR036950">
    <property type="entry name" value="PBP_transglycosylase"/>
</dbReference>
<dbReference type="InterPro" id="IPR023346">
    <property type="entry name" value="Lysozyme-like_dom_sf"/>
</dbReference>
<feature type="region of interest" description="Disordered" evidence="9">
    <location>
        <begin position="188"/>
        <end position="238"/>
    </location>
</feature>
<dbReference type="InterPro" id="IPR001460">
    <property type="entry name" value="PCN-bd_Tpept"/>
</dbReference>